<protein>
    <submittedName>
        <fullName evidence="3">DUF2202 domain-containing protein</fullName>
    </submittedName>
</protein>
<dbReference type="InterPro" id="IPR012347">
    <property type="entry name" value="Ferritin-like"/>
</dbReference>
<sequence>MHTSQPSAPGEGTQGGRLNHGSMGQNIGGQKMGGQKMGGGTGLIDVAGGTLTDDQKAELAAMAEEEKLAQDLYAAFDAQYDAMVFTRIAKSESRHLDAVRTLLERYELTDPTVGLEAGEFVSDDTQALYDTLLADGSVSQDAAMEAGRTVEETDIADLTTATAGVTAPDVLKVYERLLAASEKHLAAFGG</sequence>
<dbReference type="Proteomes" id="UP000298433">
    <property type="component" value="Unassembled WGS sequence"/>
</dbReference>
<evidence type="ECO:0000259" key="2">
    <source>
        <dbReference type="Pfam" id="PF09968"/>
    </source>
</evidence>
<keyword evidence="4" id="KW-1185">Reference proteome</keyword>
<comment type="caution">
    <text evidence="3">The sequence shown here is derived from an EMBL/GenBank/DDBJ whole genome shotgun (WGS) entry which is preliminary data.</text>
</comment>
<organism evidence="3 4">
    <name type="scientific">Cryobacterium cheniae</name>
    <dbReference type="NCBI Taxonomy" id="1259262"/>
    <lineage>
        <taxon>Bacteria</taxon>
        <taxon>Bacillati</taxon>
        <taxon>Actinomycetota</taxon>
        <taxon>Actinomycetes</taxon>
        <taxon>Micrococcales</taxon>
        <taxon>Microbacteriaceae</taxon>
        <taxon>Cryobacterium</taxon>
    </lineage>
</organism>
<dbReference type="Gene3D" id="1.20.1260.10">
    <property type="match status" value="1"/>
</dbReference>
<dbReference type="CDD" id="cd01048">
    <property type="entry name" value="Ferritin_like_AB2"/>
    <property type="match status" value="1"/>
</dbReference>
<feature type="region of interest" description="Disordered" evidence="1">
    <location>
        <begin position="1"/>
        <end position="39"/>
    </location>
</feature>
<feature type="domain" description="DUF2202" evidence="2">
    <location>
        <begin position="59"/>
        <end position="188"/>
    </location>
</feature>
<evidence type="ECO:0000256" key="1">
    <source>
        <dbReference type="SAM" id="MobiDB-lite"/>
    </source>
</evidence>
<gene>
    <name evidence="3" type="ORF">E3T23_00420</name>
</gene>
<dbReference type="InterPro" id="IPR009078">
    <property type="entry name" value="Ferritin-like_SF"/>
</dbReference>
<proteinExistence type="predicted"/>
<reference evidence="3 4" key="1">
    <citation type="submission" date="2019-03" db="EMBL/GenBank/DDBJ databases">
        <title>Genomics of glacier-inhabiting Cryobacterium strains.</title>
        <authorList>
            <person name="Liu Q."/>
            <person name="Xin Y.-H."/>
        </authorList>
    </citation>
    <scope>NUCLEOTIDE SEQUENCE [LARGE SCALE GENOMIC DNA]</scope>
    <source>
        <strain evidence="3 4">TMT2-48-2</strain>
    </source>
</reference>
<evidence type="ECO:0000313" key="4">
    <source>
        <dbReference type="Proteomes" id="UP000298433"/>
    </source>
</evidence>
<dbReference type="AlphaFoldDB" id="A0A4R8Y169"/>
<dbReference type="OrthoDB" id="9801086at2"/>
<name>A0A4R8Y169_9MICO</name>
<feature type="compositionally biased region" description="Gly residues" evidence="1">
    <location>
        <begin position="26"/>
        <end position="39"/>
    </location>
</feature>
<dbReference type="SUPFAM" id="SSF47240">
    <property type="entry name" value="Ferritin-like"/>
    <property type="match status" value="1"/>
</dbReference>
<dbReference type="InterPro" id="IPR019243">
    <property type="entry name" value="DUF2202"/>
</dbReference>
<accession>A0A4R8Y169</accession>
<dbReference type="EMBL" id="SOGN01000005">
    <property type="protein sequence ID" value="TFC84234.1"/>
    <property type="molecule type" value="Genomic_DNA"/>
</dbReference>
<evidence type="ECO:0000313" key="3">
    <source>
        <dbReference type="EMBL" id="TFC84234.1"/>
    </source>
</evidence>
<dbReference type="Pfam" id="PF09968">
    <property type="entry name" value="DUF2202"/>
    <property type="match status" value="1"/>
</dbReference>